<comment type="caution">
    <text evidence="4">The sequence shown here is derived from an EMBL/GenBank/DDBJ whole genome shotgun (WGS) entry which is preliminary data.</text>
</comment>
<dbReference type="GO" id="GO:0003677">
    <property type="term" value="F:DNA binding"/>
    <property type="evidence" value="ECO:0007669"/>
    <property type="project" value="UniProtKB-UniRule"/>
</dbReference>
<dbReference type="InterPro" id="IPR001647">
    <property type="entry name" value="HTH_TetR"/>
</dbReference>
<evidence type="ECO:0000313" key="4">
    <source>
        <dbReference type="EMBL" id="NYH95510.1"/>
    </source>
</evidence>
<dbReference type="RefSeq" id="WP_179407351.1">
    <property type="nucleotide sequence ID" value="NZ_JACBZF010000002.1"/>
</dbReference>
<feature type="domain" description="HTH tetR-type" evidence="3">
    <location>
        <begin position="21"/>
        <end position="81"/>
    </location>
</feature>
<dbReference type="PANTHER" id="PTHR43479">
    <property type="entry name" value="ACREF/ENVCD OPERON REPRESSOR-RELATED"/>
    <property type="match status" value="1"/>
</dbReference>
<feature type="DNA-binding region" description="H-T-H motif" evidence="2">
    <location>
        <begin position="44"/>
        <end position="63"/>
    </location>
</feature>
<dbReference type="EMBL" id="JACBZF010000002">
    <property type="protein sequence ID" value="NYH95510.1"/>
    <property type="molecule type" value="Genomic_DNA"/>
</dbReference>
<protein>
    <submittedName>
        <fullName evidence="4">AcrR family transcriptional regulator</fullName>
    </submittedName>
</protein>
<dbReference type="AlphaFoldDB" id="A0A7Z0BVM9"/>
<dbReference type="Pfam" id="PF00440">
    <property type="entry name" value="TetR_N"/>
    <property type="match status" value="1"/>
</dbReference>
<dbReference type="InterPro" id="IPR009057">
    <property type="entry name" value="Homeodomain-like_sf"/>
</dbReference>
<dbReference type="PANTHER" id="PTHR43479:SF11">
    <property type="entry name" value="ACREF_ENVCD OPERON REPRESSOR-RELATED"/>
    <property type="match status" value="1"/>
</dbReference>
<organism evidence="4 5">
    <name type="scientific">Novosphingobium marinum</name>
    <dbReference type="NCBI Taxonomy" id="1514948"/>
    <lineage>
        <taxon>Bacteria</taxon>
        <taxon>Pseudomonadati</taxon>
        <taxon>Pseudomonadota</taxon>
        <taxon>Alphaproteobacteria</taxon>
        <taxon>Sphingomonadales</taxon>
        <taxon>Sphingomonadaceae</taxon>
        <taxon>Novosphingobium</taxon>
    </lineage>
</organism>
<evidence type="ECO:0000313" key="5">
    <source>
        <dbReference type="Proteomes" id="UP000522081"/>
    </source>
</evidence>
<gene>
    <name evidence="4" type="ORF">FHS75_001829</name>
</gene>
<reference evidence="4 5" key="1">
    <citation type="submission" date="2020-07" db="EMBL/GenBank/DDBJ databases">
        <title>Genomic Encyclopedia of Type Strains, Phase IV (KMG-IV): sequencing the most valuable type-strain genomes for metagenomic binning, comparative biology and taxonomic classification.</title>
        <authorList>
            <person name="Goeker M."/>
        </authorList>
    </citation>
    <scope>NUCLEOTIDE SEQUENCE [LARGE SCALE GENOMIC DNA]</scope>
    <source>
        <strain evidence="4 5">DSM 29043</strain>
    </source>
</reference>
<dbReference type="PROSITE" id="PS50977">
    <property type="entry name" value="HTH_TETR_2"/>
    <property type="match status" value="1"/>
</dbReference>
<dbReference type="Proteomes" id="UP000522081">
    <property type="component" value="Unassembled WGS sequence"/>
</dbReference>
<sequence>MRKVRRKTASSVAERRAHRQVATRQKILDAAAQVIGRHGYAGCSVARITSKARMAHGTFYLYFKSQQQLFDTILPTLGDDMLRSIAEAIGDESDPIEVERLGFTANIAYTAAHPYMNRVLYEAQLFAPKSYSLWLEGITDSYVRSFKRTLTSGAFADASDEELHMVARMLVNARTALLFRVNRKTAADQDFIARTIATYVKFASNGLGI</sequence>
<dbReference type="Gene3D" id="1.10.357.10">
    <property type="entry name" value="Tetracycline Repressor, domain 2"/>
    <property type="match status" value="1"/>
</dbReference>
<proteinExistence type="predicted"/>
<accession>A0A7Z0BVM9</accession>
<evidence type="ECO:0000259" key="3">
    <source>
        <dbReference type="PROSITE" id="PS50977"/>
    </source>
</evidence>
<evidence type="ECO:0000256" key="1">
    <source>
        <dbReference type="ARBA" id="ARBA00023125"/>
    </source>
</evidence>
<dbReference type="PRINTS" id="PR00455">
    <property type="entry name" value="HTHTETR"/>
</dbReference>
<evidence type="ECO:0000256" key="2">
    <source>
        <dbReference type="PROSITE-ProRule" id="PRU00335"/>
    </source>
</evidence>
<dbReference type="SUPFAM" id="SSF46689">
    <property type="entry name" value="Homeodomain-like"/>
    <property type="match status" value="1"/>
</dbReference>
<keyword evidence="5" id="KW-1185">Reference proteome</keyword>
<keyword evidence="1 2" id="KW-0238">DNA-binding</keyword>
<dbReference type="InterPro" id="IPR050624">
    <property type="entry name" value="HTH-type_Tx_Regulator"/>
</dbReference>
<name>A0A7Z0BVM9_9SPHN</name>